<dbReference type="HOGENOM" id="CLU_1280774_0_0_2"/>
<feature type="domain" description="Metallo-beta-lactamase" evidence="1">
    <location>
        <begin position="27"/>
        <end position="195"/>
    </location>
</feature>
<dbReference type="STRING" id="1238425.J07HQW2_00801"/>
<dbReference type="RefSeq" id="WP_021053859.1">
    <property type="nucleotide sequence ID" value="NZ_KE356561.1"/>
</dbReference>
<dbReference type="PANTHER" id="PTHR23131">
    <property type="entry name" value="ENDORIBONUCLEASE LACTB2"/>
    <property type="match status" value="1"/>
</dbReference>
<organism evidence="2 3">
    <name type="scientific">Haloquadratum walsbyi J07HQW2</name>
    <dbReference type="NCBI Taxonomy" id="1238425"/>
    <lineage>
        <taxon>Archaea</taxon>
        <taxon>Methanobacteriati</taxon>
        <taxon>Methanobacteriota</taxon>
        <taxon>Stenosarchaea group</taxon>
        <taxon>Halobacteria</taxon>
        <taxon>Halobacteriales</taxon>
        <taxon>Haloferacaceae</taxon>
        <taxon>Haloquadratum</taxon>
    </lineage>
</organism>
<dbReference type="eggNOG" id="arCOG00504">
    <property type="taxonomic scope" value="Archaea"/>
</dbReference>
<dbReference type="GO" id="GO:0016787">
    <property type="term" value="F:hydrolase activity"/>
    <property type="evidence" value="ECO:0007669"/>
    <property type="project" value="UniProtKB-KW"/>
</dbReference>
<evidence type="ECO:0000313" key="2">
    <source>
        <dbReference type="EMBL" id="ERG94367.1"/>
    </source>
</evidence>
<dbReference type="Proteomes" id="UP000030710">
    <property type="component" value="Unassembled WGS sequence"/>
</dbReference>
<evidence type="ECO:0000259" key="1">
    <source>
        <dbReference type="SMART" id="SM00849"/>
    </source>
</evidence>
<reference evidence="2 3" key="1">
    <citation type="journal article" date="2013" name="PLoS ONE">
        <title>Assembly-driven community genomics of a hypersaline microbial ecosystem.</title>
        <authorList>
            <person name="Podell S."/>
            <person name="Ugalde J.A."/>
            <person name="Narasingarao P."/>
            <person name="Banfield J.F."/>
            <person name="Heidelberg K.B."/>
            <person name="Allen E.E."/>
        </authorList>
    </citation>
    <scope>NUCLEOTIDE SEQUENCE [LARGE SCALE GENOMIC DNA]</scope>
    <source>
        <strain evidence="3">J07HQW2</strain>
    </source>
</reference>
<dbReference type="AlphaFoldDB" id="U1PL16"/>
<accession>U1PL16</accession>
<dbReference type="SMART" id="SM00849">
    <property type="entry name" value="Lactamase_B"/>
    <property type="match status" value="1"/>
</dbReference>
<protein>
    <submittedName>
        <fullName evidence="2">Putative hydrolase (Metallo-beta-lactamase superfamily)</fullName>
    </submittedName>
</protein>
<dbReference type="PANTHER" id="PTHR23131:SF0">
    <property type="entry name" value="ENDORIBONUCLEASE LACTB2"/>
    <property type="match status" value="1"/>
</dbReference>
<dbReference type="InterPro" id="IPR036866">
    <property type="entry name" value="RibonucZ/Hydroxyglut_hydro"/>
</dbReference>
<dbReference type="InterPro" id="IPR001279">
    <property type="entry name" value="Metallo-B-lactamas"/>
</dbReference>
<dbReference type="Pfam" id="PF00753">
    <property type="entry name" value="Lactamase_B"/>
    <property type="match status" value="1"/>
</dbReference>
<dbReference type="Gene3D" id="3.60.15.10">
    <property type="entry name" value="Ribonuclease Z/Hydroxyacylglutathione hydrolase-like"/>
    <property type="match status" value="1"/>
</dbReference>
<name>U1PL16_9EURY</name>
<dbReference type="EMBL" id="KE356561">
    <property type="protein sequence ID" value="ERG94367.1"/>
    <property type="molecule type" value="Genomic_DNA"/>
</dbReference>
<evidence type="ECO:0000313" key="3">
    <source>
        <dbReference type="Proteomes" id="UP000030710"/>
    </source>
</evidence>
<dbReference type="InterPro" id="IPR050662">
    <property type="entry name" value="Sec-metab_biosynth-thioest"/>
</dbReference>
<gene>
    <name evidence="2" type="ORF">J07HQW2_00801</name>
</gene>
<dbReference type="SUPFAM" id="SSF56281">
    <property type="entry name" value="Metallo-hydrolase/oxidoreductase"/>
    <property type="match status" value="1"/>
</dbReference>
<sequence>MMNPDTSDTITEVAPDVYDLTLASKPARYRSFLFDWDTPTLIDTGPQELSQILIQRLESIGIAPERLLLTHTDHDHVGGYDTVIDTYSPETYVPVQSQLQTAHVADHRYDHEDNIGPFTAVHIPGHTQDNHALVAAEESIAVLGDAMIGADWRGLPEGYLIMIEAFYSDDLITAERNAERLQDYEFDIALVFHGSSVFNDARKKIDSFLDFPNKGTWDTDV</sequence>
<proteinExistence type="predicted"/>
<keyword evidence="2" id="KW-0378">Hydrolase</keyword>